<dbReference type="Proteomes" id="UP001642409">
    <property type="component" value="Unassembled WGS sequence"/>
</dbReference>
<reference evidence="3 4" key="2">
    <citation type="submission" date="2024-07" db="EMBL/GenBank/DDBJ databases">
        <authorList>
            <person name="Akdeniz Z."/>
        </authorList>
    </citation>
    <scope>NUCLEOTIDE SEQUENCE [LARGE SCALE GENOMIC DNA]</scope>
</reference>
<dbReference type="GO" id="GO:0016787">
    <property type="term" value="F:hydrolase activity"/>
    <property type="evidence" value="ECO:0007669"/>
    <property type="project" value="InterPro"/>
</dbReference>
<accession>A0AA86NWL3</accession>
<gene>
    <name evidence="2" type="ORF">HINF_LOCUS14075</name>
    <name evidence="3" type="ORF">HINF_LOCUS18015</name>
</gene>
<dbReference type="EMBL" id="CATOUU010000369">
    <property type="protein sequence ID" value="CAI9926430.1"/>
    <property type="molecule type" value="Genomic_DNA"/>
</dbReference>
<dbReference type="InterPro" id="IPR004843">
    <property type="entry name" value="Calcineurin-like_PHP"/>
</dbReference>
<dbReference type="InterPro" id="IPR029052">
    <property type="entry name" value="Metallo-depent_PP-like"/>
</dbReference>
<evidence type="ECO:0000313" key="2">
    <source>
        <dbReference type="EMBL" id="CAI9926430.1"/>
    </source>
</evidence>
<organism evidence="2">
    <name type="scientific">Hexamita inflata</name>
    <dbReference type="NCBI Taxonomy" id="28002"/>
    <lineage>
        <taxon>Eukaryota</taxon>
        <taxon>Metamonada</taxon>
        <taxon>Diplomonadida</taxon>
        <taxon>Hexamitidae</taxon>
        <taxon>Hexamitinae</taxon>
        <taxon>Hexamita</taxon>
    </lineage>
</organism>
<dbReference type="CDD" id="cd07379">
    <property type="entry name" value="MPP_239FB"/>
    <property type="match status" value="1"/>
</dbReference>
<dbReference type="Gene3D" id="3.60.21.10">
    <property type="match status" value="1"/>
</dbReference>
<dbReference type="InterPro" id="IPR051693">
    <property type="entry name" value="UPF0046_metallophosphoest"/>
</dbReference>
<dbReference type="EMBL" id="CAXDID020000046">
    <property type="protein sequence ID" value="CAL6002643.1"/>
    <property type="molecule type" value="Genomic_DNA"/>
</dbReference>
<dbReference type="PANTHER" id="PTHR12905">
    <property type="entry name" value="METALLOPHOSPHOESTERASE"/>
    <property type="match status" value="1"/>
</dbReference>
<evidence type="ECO:0000259" key="1">
    <source>
        <dbReference type="Pfam" id="PF00149"/>
    </source>
</evidence>
<dbReference type="PANTHER" id="PTHR12905:SF0">
    <property type="entry name" value="CALCINEURIN-LIKE PHOSPHOESTERASE DOMAIN-CONTAINING PROTEIN"/>
    <property type="match status" value="1"/>
</dbReference>
<dbReference type="Pfam" id="PF00149">
    <property type="entry name" value="Metallophos"/>
    <property type="match status" value="1"/>
</dbReference>
<sequence>MLRTTFISDLHGQYQRLKLPGGDLLLCCGDILSSSKSQKQTVQQISDFCQWLNNQSYSVKIFVAGNHDLIFEAEKDAVKTIVSQYSQIYYLLFEHVELNINGIPLKIFGGPYYQYYYSQVKQCFKLTEEKRIEILNKIDPDTDIIITHGPPKGFCDISNQGNSCGCQNLVGKIIEIKPRLCAFGHIHEAGGIQANDQTWFINASIMEVGFHTDYVNVQTTQITRNWVIEPNLLE</sequence>
<keyword evidence="4" id="KW-1185">Reference proteome</keyword>
<dbReference type="AlphaFoldDB" id="A0AA86NWL3"/>
<comment type="caution">
    <text evidence="2">The sequence shown here is derived from an EMBL/GenBank/DDBJ whole genome shotgun (WGS) entry which is preliminary data.</text>
</comment>
<evidence type="ECO:0000313" key="3">
    <source>
        <dbReference type="EMBL" id="CAL6002643.1"/>
    </source>
</evidence>
<protein>
    <submittedName>
        <fullName evidence="2">Calcineurin-like phosphoesterase</fullName>
    </submittedName>
    <submittedName>
        <fullName evidence="3">Calcineurin-like_phosphoesterase</fullName>
    </submittedName>
</protein>
<reference evidence="2" key="1">
    <citation type="submission" date="2023-06" db="EMBL/GenBank/DDBJ databases">
        <authorList>
            <person name="Kurt Z."/>
        </authorList>
    </citation>
    <scope>NUCLEOTIDE SEQUENCE</scope>
</reference>
<proteinExistence type="predicted"/>
<evidence type="ECO:0000313" key="4">
    <source>
        <dbReference type="Proteomes" id="UP001642409"/>
    </source>
</evidence>
<name>A0AA86NWL3_9EUKA</name>
<dbReference type="SUPFAM" id="SSF56300">
    <property type="entry name" value="Metallo-dependent phosphatases"/>
    <property type="match status" value="1"/>
</dbReference>
<feature type="domain" description="Calcineurin-like phosphoesterase" evidence="1">
    <location>
        <begin position="3"/>
        <end position="188"/>
    </location>
</feature>